<feature type="coiled-coil region" evidence="1">
    <location>
        <begin position="89"/>
        <end position="116"/>
    </location>
</feature>
<keyword evidence="3" id="KW-1185">Reference proteome</keyword>
<evidence type="ECO:0000256" key="1">
    <source>
        <dbReference type="SAM" id="Coils"/>
    </source>
</evidence>
<gene>
    <name evidence="2" type="ORF">H072_10219</name>
</gene>
<dbReference type="EMBL" id="AQGS01000939">
    <property type="protein sequence ID" value="EPS36279.1"/>
    <property type="molecule type" value="Genomic_DNA"/>
</dbReference>
<keyword evidence="1" id="KW-0175">Coiled coil</keyword>
<dbReference type="Proteomes" id="UP000015100">
    <property type="component" value="Unassembled WGS sequence"/>
</dbReference>
<evidence type="ECO:0000313" key="3">
    <source>
        <dbReference type="Proteomes" id="UP000015100"/>
    </source>
</evidence>
<accession>S8A0S1</accession>
<evidence type="ECO:0000313" key="2">
    <source>
        <dbReference type="EMBL" id="EPS36279.1"/>
    </source>
</evidence>
<comment type="caution">
    <text evidence="2">The sequence shown here is derived from an EMBL/GenBank/DDBJ whole genome shotgun (WGS) entry which is preliminary data.</text>
</comment>
<reference evidence="2 3" key="1">
    <citation type="journal article" date="2013" name="PLoS Genet.">
        <title>Genomic mechanisms accounting for the adaptation to parasitism in nematode-trapping fungi.</title>
        <authorList>
            <person name="Meerupati T."/>
            <person name="Andersson K.M."/>
            <person name="Friman E."/>
            <person name="Kumar D."/>
            <person name="Tunlid A."/>
            <person name="Ahren D."/>
        </authorList>
    </citation>
    <scope>NUCLEOTIDE SEQUENCE [LARGE SCALE GENOMIC DNA]</scope>
    <source>
        <strain evidence="2 3">CBS 200.50</strain>
    </source>
</reference>
<sequence>MKYSKTKTQKEFSIHLKASIVRDIPKILDLEKITRYELLVYYHECETRQFWSITDDSSTVEHIKELTKLLSQLVNLRYFSWNTYFCKYNVFKLAEAKEISDELKKLQNTFTNMRHLKTLVLSEFLFHPSFFLTPPESVRTLEIGGDLSPTWWRQFAACPFTELETLKIQSPEYPYFEVEAFVDAEEAAQKIDKLFLKEVAVTSLKSCALDDNEVHVVGDPKRWYLPADITECIYQKNKMLRPDFRRSVACNRANMLTYKAITRFQEKILNAKSPVSNSYAREIADRGESVKGVDRAIELIFQELLEVRKPCPQGYENKPESKSDEEWEEIQGCAWDLVCDGASSINDKLEGVWEETKETCVEQFLNQEDVGSDKLAQKWLERLAKDAKQRIKA</sequence>
<dbReference type="OrthoDB" id="5368415at2759"/>
<proteinExistence type="predicted"/>
<dbReference type="AlphaFoldDB" id="S8A0S1"/>
<reference evidence="3" key="2">
    <citation type="submission" date="2013-04" db="EMBL/GenBank/DDBJ databases">
        <title>Genomic mechanisms accounting for the adaptation to parasitism in nematode-trapping fungi.</title>
        <authorList>
            <person name="Ahren D.G."/>
        </authorList>
    </citation>
    <scope>NUCLEOTIDE SEQUENCE [LARGE SCALE GENOMIC DNA]</scope>
    <source>
        <strain evidence="3">CBS 200.50</strain>
    </source>
</reference>
<organism evidence="2 3">
    <name type="scientific">Dactylellina haptotyla (strain CBS 200.50)</name>
    <name type="common">Nematode-trapping fungus</name>
    <name type="synonym">Monacrosporium haptotylum</name>
    <dbReference type="NCBI Taxonomy" id="1284197"/>
    <lineage>
        <taxon>Eukaryota</taxon>
        <taxon>Fungi</taxon>
        <taxon>Dikarya</taxon>
        <taxon>Ascomycota</taxon>
        <taxon>Pezizomycotina</taxon>
        <taxon>Orbiliomycetes</taxon>
        <taxon>Orbiliales</taxon>
        <taxon>Orbiliaceae</taxon>
        <taxon>Dactylellina</taxon>
    </lineage>
</organism>
<dbReference type="OMA" id="LATECHD"/>
<protein>
    <submittedName>
        <fullName evidence="2">Uncharacterized protein</fullName>
    </submittedName>
</protein>
<name>S8A0S1_DACHA</name>
<dbReference type="HOGENOM" id="CLU_702121_0_0_1"/>